<evidence type="ECO:0000256" key="2">
    <source>
        <dbReference type="ARBA" id="ARBA00022505"/>
    </source>
</evidence>
<dbReference type="SUPFAM" id="SSF81296">
    <property type="entry name" value="E set domains"/>
    <property type="match status" value="1"/>
</dbReference>
<comment type="cofactor">
    <cofactor evidence="1">
        <name>Mo-molybdopterin</name>
        <dbReference type="ChEBI" id="CHEBI:71302"/>
    </cofactor>
</comment>
<dbReference type="AlphaFoldDB" id="A0A7Y8E981"/>
<dbReference type="Gene3D" id="3.90.420.10">
    <property type="entry name" value="Oxidoreductase, molybdopterin-binding domain"/>
    <property type="match status" value="1"/>
</dbReference>
<dbReference type="Proteomes" id="UP000590218">
    <property type="component" value="Unassembled WGS sequence"/>
</dbReference>
<dbReference type="GO" id="GO:0043546">
    <property type="term" value="F:molybdopterin cofactor binding"/>
    <property type="evidence" value="ECO:0007669"/>
    <property type="project" value="TreeGrafter"/>
</dbReference>
<dbReference type="InterPro" id="IPR005066">
    <property type="entry name" value="MoCF_OxRdtse_dimer"/>
</dbReference>
<organism evidence="8 11">
    <name type="scientific">Pseudomonas edaphica</name>
    <dbReference type="NCBI Taxonomy" id="2006980"/>
    <lineage>
        <taxon>Bacteria</taxon>
        <taxon>Pseudomonadati</taxon>
        <taxon>Pseudomonadota</taxon>
        <taxon>Gammaproteobacteria</taxon>
        <taxon>Pseudomonadales</taxon>
        <taxon>Pseudomonadaceae</taxon>
        <taxon>Pseudomonas</taxon>
    </lineage>
</organism>
<reference evidence="10 11" key="1">
    <citation type="submission" date="2020-04" db="EMBL/GenBank/DDBJ databases">
        <title>Molecular characterization of pseudomonads from Agaricus bisporus reveal novel blotch 2 pathogens in Western Europe.</title>
        <authorList>
            <person name="Taparia T."/>
            <person name="Krijger M."/>
            <person name="Haynes E."/>
            <person name="Elpinstone J.G."/>
            <person name="Noble R."/>
            <person name="Van Der Wolf J."/>
        </authorList>
    </citation>
    <scope>NUCLEOTIDE SEQUENCE [LARGE SCALE GENOMIC DNA]</scope>
    <source>
        <strain evidence="7 10">B7002</strain>
        <strain evidence="9 12">K6002</strain>
        <strain evidence="8 11">K7002</strain>
    </source>
</reference>
<protein>
    <submittedName>
        <fullName evidence="8">Molybdopterin-dependent oxidoreductase</fullName>
    </submittedName>
</protein>
<dbReference type="RefSeq" id="WP_103388956.1">
    <property type="nucleotide sequence ID" value="NZ_JACAOZ010000014.1"/>
</dbReference>
<evidence type="ECO:0000313" key="9">
    <source>
        <dbReference type="EMBL" id="NWE84695.1"/>
    </source>
</evidence>
<dbReference type="Pfam" id="PF00174">
    <property type="entry name" value="Oxidored_molyb"/>
    <property type="match status" value="1"/>
</dbReference>
<evidence type="ECO:0000256" key="4">
    <source>
        <dbReference type="ARBA" id="ARBA00023002"/>
    </source>
</evidence>
<evidence type="ECO:0000313" key="10">
    <source>
        <dbReference type="Proteomes" id="UP000560470"/>
    </source>
</evidence>
<feature type="domain" description="Moybdenum cofactor oxidoreductase dimerisation" evidence="6">
    <location>
        <begin position="295"/>
        <end position="353"/>
    </location>
</feature>
<keyword evidence="4" id="KW-0560">Oxidoreductase</keyword>
<evidence type="ECO:0000259" key="6">
    <source>
        <dbReference type="Pfam" id="PF03404"/>
    </source>
</evidence>
<sequence>MNGSDEFWMMNRRRLLGLATSAGLASLLPRQALSGTDLAQLDRIESAESERRLVRFPEKTGLILITDRPPQLETPLHYFRQDLTPNEAYFVRWHLSGYPTQVDTRTFRLRLDGQVANPQSFSLDALVNEFEPVTLVAMNQCSGNARSLFGPKPPGGQWQFGAMGNAQWTGVRLKDLLDRAGVKAGAVEVAISGLDESPMPGLPKIVKSLKFDHANDGDVMVAYAMNGAPLPMLNGFPLRLVVPGWYATYWIKSLAHIEVLDKPLSNIWMNQAYRIPDNPEINEEPGNLSKKTVPINRFVTHSVFVRPEPEELLLVNHPYMLEGLANDGGDGIARVEVSVDGGRTWADATLDPEIGRFSWRRWRFVWTPLDKGRYTFKVRATNRAGQGQLTTQWNRGGYARRVIEQTTGMVV</sequence>
<dbReference type="PANTHER" id="PTHR19372">
    <property type="entry name" value="SULFITE REDUCTASE"/>
    <property type="match status" value="1"/>
</dbReference>
<evidence type="ECO:0000259" key="5">
    <source>
        <dbReference type="Pfam" id="PF00174"/>
    </source>
</evidence>
<feature type="domain" description="Oxidoreductase molybdopterin-binding" evidence="5">
    <location>
        <begin position="99"/>
        <end position="268"/>
    </location>
</feature>
<evidence type="ECO:0000313" key="8">
    <source>
        <dbReference type="EMBL" id="NWE10404.1"/>
    </source>
</evidence>
<dbReference type="InterPro" id="IPR036374">
    <property type="entry name" value="OxRdtase_Mopterin-bd_sf"/>
</dbReference>
<dbReference type="InterPro" id="IPR000572">
    <property type="entry name" value="OxRdtase_Mopterin-bd_dom"/>
</dbReference>
<comment type="caution">
    <text evidence="8">The sequence shown here is derived from an EMBL/GenBank/DDBJ whole genome shotgun (WGS) entry which is preliminary data.</text>
</comment>
<evidence type="ECO:0000313" key="12">
    <source>
        <dbReference type="Proteomes" id="UP000590218"/>
    </source>
</evidence>
<evidence type="ECO:0000313" key="7">
    <source>
        <dbReference type="EMBL" id="NVZ57972.1"/>
    </source>
</evidence>
<evidence type="ECO:0000313" key="11">
    <source>
        <dbReference type="Proteomes" id="UP000563268"/>
    </source>
</evidence>
<accession>A0A7Y8E981</accession>
<dbReference type="EMBL" id="JACAOZ010000014">
    <property type="protein sequence ID" value="NVZ57972.1"/>
    <property type="molecule type" value="Genomic_DNA"/>
</dbReference>
<gene>
    <name evidence="8" type="ORF">HX788_25205</name>
    <name evidence="9" type="ORF">HX795_21540</name>
    <name evidence="7" type="ORF">HX797_17045</name>
</gene>
<dbReference type="Proteomes" id="UP000560470">
    <property type="component" value="Unassembled WGS sequence"/>
</dbReference>
<dbReference type="GO" id="GO:0030151">
    <property type="term" value="F:molybdenum ion binding"/>
    <property type="evidence" value="ECO:0007669"/>
    <property type="project" value="InterPro"/>
</dbReference>
<name>A0A7Y8E981_9PSED</name>
<dbReference type="Gene3D" id="2.60.40.650">
    <property type="match status" value="1"/>
</dbReference>
<keyword evidence="3" id="KW-0479">Metal-binding</keyword>
<dbReference type="Proteomes" id="UP000563268">
    <property type="component" value="Unassembled WGS sequence"/>
</dbReference>
<dbReference type="InterPro" id="IPR014756">
    <property type="entry name" value="Ig_E-set"/>
</dbReference>
<dbReference type="EMBL" id="JACARM010000053">
    <property type="protein sequence ID" value="NWE10404.1"/>
    <property type="molecule type" value="Genomic_DNA"/>
</dbReference>
<dbReference type="EMBL" id="JACARL010000131">
    <property type="protein sequence ID" value="NWE84695.1"/>
    <property type="molecule type" value="Genomic_DNA"/>
</dbReference>
<dbReference type="InterPro" id="IPR008335">
    <property type="entry name" value="Mopterin_OxRdtase_euk"/>
</dbReference>
<dbReference type="GO" id="GO:0020037">
    <property type="term" value="F:heme binding"/>
    <property type="evidence" value="ECO:0007669"/>
    <property type="project" value="TreeGrafter"/>
</dbReference>
<evidence type="ECO:0000256" key="1">
    <source>
        <dbReference type="ARBA" id="ARBA00001924"/>
    </source>
</evidence>
<dbReference type="Pfam" id="PF03404">
    <property type="entry name" value="Mo-co_dimer"/>
    <property type="match status" value="1"/>
</dbReference>
<keyword evidence="2" id="KW-0500">Molybdenum</keyword>
<dbReference type="PRINTS" id="PR00407">
    <property type="entry name" value="EUMOPTERIN"/>
</dbReference>
<proteinExistence type="predicted"/>
<dbReference type="PANTHER" id="PTHR19372:SF7">
    <property type="entry name" value="SULFITE OXIDASE, MITOCHONDRIAL"/>
    <property type="match status" value="1"/>
</dbReference>
<evidence type="ECO:0000256" key="3">
    <source>
        <dbReference type="ARBA" id="ARBA00022723"/>
    </source>
</evidence>
<dbReference type="GO" id="GO:0008482">
    <property type="term" value="F:sulfite oxidase activity"/>
    <property type="evidence" value="ECO:0007669"/>
    <property type="project" value="TreeGrafter"/>
</dbReference>
<dbReference type="GO" id="GO:0006790">
    <property type="term" value="P:sulfur compound metabolic process"/>
    <property type="evidence" value="ECO:0007669"/>
    <property type="project" value="TreeGrafter"/>
</dbReference>
<dbReference type="SUPFAM" id="SSF56524">
    <property type="entry name" value="Oxidoreductase molybdopterin-binding domain"/>
    <property type="match status" value="1"/>
</dbReference>